<reference evidence="2 3" key="1">
    <citation type="submission" date="2016-10" db="EMBL/GenBank/DDBJ databases">
        <authorList>
            <person name="de Groot N.N."/>
        </authorList>
    </citation>
    <scope>NUCLEOTIDE SEQUENCE [LARGE SCALE GENOMIC DNA]</scope>
    <source>
        <strain evidence="2 3">DSM 21800</strain>
    </source>
</reference>
<feature type="domain" description="DUF4037" evidence="1">
    <location>
        <begin position="125"/>
        <end position="223"/>
    </location>
</feature>
<dbReference type="AlphaFoldDB" id="A0A1H1MI71"/>
<sequence>MSVVPAFVPALQLDAEFYSEVVAPLLTGLPHAAARLGDGSEILGFDTERSTDHGWGPALQLFTDRADEVRSRIEDALPETFHGWPVQYGWDDVAQGAHLEATTLTAWLIGRLGVDPRESPTPIDWLLMPQQQLLGLTRGRVYADPDGAVAAARSAAHYYPEQVWLWMMSCQWRRIAQVEAFVGRTAEVGDELGSRVLAGYLVRDLMRLAFLQERSYWPYQKWFGSAFAQLALAADLGPILDDVLDARDHPARERALVTGYELLAATHNRLGVTAPVEATARLYHGRPYRVIGGDRFADVLRAAVTDQELRPLPPVGSVDQFADSTDIRANTDRTLRLRLIYTS</sequence>
<gene>
    <name evidence="2" type="ORF">SAMN04489812_0143</name>
</gene>
<name>A0A1H1MI71_9ACTN</name>
<dbReference type="Pfam" id="PF13228">
    <property type="entry name" value="DUF4037"/>
    <property type="match status" value="1"/>
</dbReference>
<protein>
    <recommendedName>
        <fullName evidence="1">DUF4037 domain-containing protein</fullName>
    </recommendedName>
</protein>
<keyword evidence="3" id="KW-1185">Reference proteome</keyword>
<dbReference type="STRING" id="630515.SAMN04489812_0143"/>
<evidence type="ECO:0000259" key="1">
    <source>
        <dbReference type="Pfam" id="PF13228"/>
    </source>
</evidence>
<evidence type="ECO:0000313" key="3">
    <source>
        <dbReference type="Proteomes" id="UP000199103"/>
    </source>
</evidence>
<accession>A0A1H1MI71</accession>
<dbReference type="Proteomes" id="UP000199103">
    <property type="component" value="Chromosome I"/>
</dbReference>
<organism evidence="2 3">
    <name type="scientific">Microlunatus soli</name>
    <dbReference type="NCBI Taxonomy" id="630515"/>
    <lineage>
        <taxon>Bacteria</taxon>
        <taxon>Bacillati</taxon>
        <taxon>Actinomycetota</taxon>
        <taxon>Actinomycetes</taxon>
        <taxon>Propionibacteriales</taxon>
        <taxon>Propionibacteriaceae</taxon>
        <taxon>Microlunatus</taxon>
    </lineage>
</organism>
<dbReference type="InterPro" id="IPR025117">
    <property type="entry name" value="DUF4037"/>
</dbReference>
<dbReference type="OrthoDB" id="3030at2"/>
<dbReference type="EMBL" id="LT629772">
    <property type="protein sequence ID" value="SDR86330.1"/>
    <property type="molecule type" value="Genomic_DNA"/>
</dbReference>
<proteinExistence type="predicted"/>
<evidence type="ECO:0000313" key="2">
    <source>
        <dbReference type="EMBL" id="SDR86330.1"/>
    </source>
</evidence>